<sequence length="561" mass="65198">MASGDWEFGIGEWRLAWQLLIVVQMKPKGSESRRPKFRGRLSVLHRSPKCCSTGCPSAQGLKDRHLYQPLIWSLDEYKAKQQHAAAHALKMTTLNECDDNVNDIAIVEPQPAIEDCSITDEDSICSTVYDSPNGTRYWTPIVRDEFKPIVGSVFVKWDDVVFMYDRYMMCNKAGKPHGVVFDSLDKSLIRRTNFEVTDCKARIKVKYIKDTSSFQLYEHIENHNHGLINSDNLDLSKKKRRLNFSDKEYIAKCRLANVGPSKAHKLQVALKGGHHMVRGTKIDFKNFGRDVSMFINKGDAQMFVNRMTERSEQSINFTFNCHCIDYEVRGLFWADDVSKKNYKVFGDVLAFDATYQTNMQRFNQRLLEHSTTTTTPQFRTTMNIERNANEIYTRTILKEVQKEIYKSTTLCYISNRNIVNGLHTYCVTYQDNRCNIINEFTVNFDLKDDSVSCTCMGFTRIGYLCGHVICVFRNYKIENIPIQYVHNRWRRDVLPRSVFSMSNRYCVDQSESSTTRNRIVDNIQQTTDRISNDPDRLALLDKEFEAIKEKIFQEIPYSQIN</sequence>
<keyword evidence="2 4" id="KW-0863">Zinc-finger</keyword>
<evidence type="ECO:0000256" key="2">
    <source>
        <dbReference type="ARBA" id="ARBA00022771"/>
    </source>
</evidence>
<keyword evidence="3" id="KW-0862">Zinc</keyword>
<dbReference type="GO" id="GO:0008270">
    <property type="term" value="F:zinc ion binding"/>
    <property type="evidence" value="ECO:0007669"/>
    <property type="project" value="UniProtKB-KW"/>
</dbReference>
<keyword evidence="1" id="KW-0479">Metal-binding</keyword>
<gene>
    <name evidence="6" type="ORF">E3N88_38629</name>
</gene>
<keyword evidence="7" id="KW-1185">Reference proteome</keyword>
<evidence type="ECO:0000256" key="3">
    <source>
        <dbReference type="ARBA" id="ARBA00022833"/>
    </source>
</evidence>
<dbReference type="PANTHER" id="PTHR47718:SF12">
    <property type="entry name" value="PROTEIN FAR1-RELATED SEQUENCE"/>
    <property type="match status" value="1"/>
</dbReference>
<dbReference type="EMBL" id="SZYD01000018">
    <property type="protein sequence ID" value="KAD2805252.1"/>
    <property type="molecule type" value="Genomic_DNA"/>
</dbReference>
<dbReference type="InterPro" id="IPR007527">
    <property type="entry name" value="Znf_SWIM"/>
</dbReference>
<reference evidence="6 7" key="1">
    <citation type="submission" date="2019-05" db="EMBL/GenBank/DDBJ databases">
        <title>Mikania micrantha, genome provides insights into the molecular mechanism of rapid growth.</title>
        <authorList>
            <person name="Liu B."/>
        </authorList>
    </citation>
    <scope>NUCLEOTIDE SEQUENCE [LARGE SCALE GENOMIC DNA]</scope>
    <source>
        <strain evidence="6">NLD-2019</strain>
        <tissue evidence="6">Leaf</tissue>
    </source>
</reference>
<dbReference type="InterPro" id="IPR006564">
    <property type="entry name" value="Znf_PMZ"/>
</dbReference>
<evidence type="ECO:0000256" key="1">
    <source>
        <dbReference type="ARBA" id="ARBA00022723"/>
    </source>
</evidence>
<protein>
    <recommendedName>
        <fullName evidence="5">SWIM-type domain-containing protein</fullName>
    </recommendedName>
</protein>
<evidence type="ECO:0000259" key="5">
    <source>
        <dbReference type="PROSITE" id="PS50966"/>
    </source>
</evidence>
<dbReference type="OrthoDB" id="2010933at2759"/>
<dbReference type="AlphaFoldDB" id="A0A5N6LX27"/>
<evidence type="ECO:0000313" key="6">
    <source>
        <dbReference type="EMBL" id="KAD2805252.1"/>
    </source>
</evidence>
<dbReference type="Proteomes" id="UP000326396">
    <property type="component" value="Linkage Group LG8"/>
</dbReference>
<dbReference type="PANTHER" id="PTHR47718">
    <property type="entry name" value="OS01G0519700 PROTEIN"/>
    <property type="match status" value="1"/>
</dbReference>
<name>A0A5N6LX27_9ASTR</name>
<organism evidence="6 7">
    <name type="scientific">Mikania micrantha</name>
    <name type="common">bitter vine</name>
    <dbReference type="NCBI Taxonomy" id="192012"/>
    <lineage>
        <taxon>Eukaryota</taxon>
        <taxon>Viridiplantae</taxon>
        <taxon>Streptophyta</taxon>
        <taxon>Embryophyta</taxon>
        <taxon>Tracheophyta</taxon>
        <taxon>Spermatophyta</taxon>
        <taxon>Magnoliopsida</taxon>
        <taxon>eudicotyledons</taxon>
        <taxon>Gunneridae</taxon>
        <taxon>Pentapetalae</taxon>
        <taxon>asterids</taxon>
        <taxon>campanulids</taxon>
        <taxon>Asterales</taxon>
        <taxon>Asteraceae</taxon>
        <taxon>Asteroideae</taxon>
        <taxon>Heliantheae alliance</taxon>
        <taxon>Eupatorieae</taxon>
        <taxon>Mikania</taxon>
    </lineage>
</organism>
<evidence type="ECO:0000313" key="7">
    <source>
        <dbReference type="Proteomes" id="UP000326396"/>
    </source>
</evidence>
<dbReference type="SMART" id="SM00575">
    <property type="entry name" value="ZnF_PMZ"/>
    <property type="match status" value="1"/>
</dbReference>
<feature type="domain" description="SWIM-type" evidence="5">
    <location>
        <begin position="440"/>
        <end position="476"/>
    </location>
</feature>
<evidence type="ECO:0000256" key="4">
    <source>
        <dbReference type="PROSITE-ProRule" id="PRU00325"/>
    </source>
</evidence>
<dbReference type="PROSITE" id="PS50966">
    <property type="entry name" value="ZF_SWIM"/>
    <property type="match status" value="1"/>
</dbReference>
<comment type="caution">
    <text evidence="6">The sequence shown here is derived from an EMBL/GenBank/DDBJ whole genome shotgun (WGS) entry which is preliminary data.</text>
</comment>
<proteinExistence type="predicted"/>
<accession>A0A5N6LX27</accession>